<feature type="transmembrane region" description="Helical" evidence="1">
    <location>
        <begin position="146"/>
        <end position="173"/>
    </location>
</feature>
<keyword evidence="1" id="KW-0812">Transmembrane</keyword>
<sequence>MQSGIKFVKAKVPYFFLAFTLLPIFFFSILVPAYANTSFYSALDSDIDRYFFGSVGFGSSNFPLVSKVVANYICLLAPFFALGYSYLIISKSKFTASNFEDAPLRVFLMLPFLLVLFSFFVIYINYLDCTNLIAKKKMSFFGRSEFLYAVLSSGMMYLIYNLTLVNILFFRYYPVAAFIRFRRFMSRVR</sequence>
<comment type="caution">
    <text evidence="2">The sequence shown here is derived from an EMBL/GenBank/DDBJ whole genome shotgun (WGS) entry which is preliminary data.</text>
</comment>
<feature type="transmembrane region" description="Helical" evidence="1">
    <location>
        <begin position="69"/>
        <end position="90"/>
    </location>
</feature>
<keyword evidence="1" id="KW-0472">Membrane</keyword>
<organism evidence="2 3">
    <name type="scientific">Pseudomonas jessenii</name>
    <dbReference type="NCBI Taxonomy" id="77298"/>
    <lineage>
        <taxon>Bacteria</taxon>
        <taxon>Pseudomonadati</taxon>
        <taxon>Pseudomonadota</taxon>
        <taxon>Gammaproteobacteria</taxon>
        <taxon>Pseudomonadales</taxon>
        <taxon>Pseudomonadaceae</taxon>
        <taxon>Pseudomonas</taxon>
    </lineage>
</organism>
<gene>
    <name evidence="2" type="ORF">CRX42_23175</name>
</gene>
<dbReference type="AlphaFoldDB" id="A0A2W0EYJ4"/>
<keyword evidence="1" id="KW-1133">Transmembrane helix</keyword>
<feature type="transmembrane region" description="Helical" evidence="1">
    <location>
        <begin position="12"/>
        <end position="35"/>
    </location>
</feature>
<proteinExistence type="predicted"/>
<feature type="transmembrane region" description="Helical" evidence="1">
    <location>
        <begin position="102"/>
        <end position="126"/>
    </location>
</feature>
<evidence type="ECO:0000256" key="1">
    <source>
        <dbReference type="SAM" id="Phobius"/>
    </source>
</evidence>
<evidence type="ECO:0000313" key="3">
    <source>
        <dbReference type="Proteomes" id="UP000247437"/>
    </source>
</evidence>
<reference evidence="2 3" key="1">
    <citation type="journal article" date="2018" name="Appl. Microbiol. Biotechnol.">
        <title>Characterization of the caprolactam degradation pathway in Pseudomonas jessenii using mass spectrometry-based proteomics.</title>
        <authorList>
            <person name="Otzen M."/>
            <person name="Palacio C."/>
            <person name="Janssen D.B."/>
        </authorList>
    </citation>
    <scope>NUCLEOTIDE SEQUENCE [LARGE SCALE GENOMIC DNA]</scope>
    <source>
        <strain evidence="2 3">GO3</strain>
    </source>
</reference>
<accession>A0A2W0EYJ4</accession>
<evidence type="ECO:0000313" key="2">
    <source>
        <dbReference type="EMBL" id="PYY68174.1"/>
    </source>
</evidence>
<dbReference type="EMBL" id="PDLL01000357">
    <property type="protein sequence ID" value="PYY68174.1"/>
    <property type="molecule type" value="Genomic_DNA"/>
</dbReference>
<name>A0A2W0EYJ4_PSEJE</name>
<dbReference type="Proteomes" id="UP000247437">
    <property type="component" value="Unassembled WGS sequence"/>
</dbReference>
<protein>
    <submittedName>
        <fullName evidence="2">Uncharacterized protein</fullName>
    </submittedName>
</protein>